<evidence type="ECO:0000256" key="1">
    <source>
        <dbReference type="ARBA" id="ARBA00001255"/>
    </source>
</evidence>
<proteinExistence type="predicted"/>
<dbReference type="GO" id="GO:0004557">
    <property type="term" value="F:alpha-galactosidase activity"/>
    <property type="evidence" value="ECO:0007669"/>
    <property type="project" value="UniProtKB-EC"/>
</dbReference>
<dbReference type="InterPro" id="IPR013785">
    <property type="entry name" value="Aldolase_TIM"/>
</dbReference>
<dbReference type="RefSeq" id="XP_031860965.1">
    <property type="nucleotide sequence ID" value="XM_032004850.1"/>
</dbReference>
<protein>
    <recommendedName>
        <fullName evidence="2">alpha-galactosidase</fullName>
        <ecNumber evidence="2">3.2.1.22</ecNumber>
    </recommendedName>
</protein>
<dbReference type="Gene3D" id="3.20.20.70">
    <property type="entry name" value="Aldolase class I"/>
    <property type="match status" value="1"/>
</dbReference>
<organism evidence="4 5">
    <name type="scientific">Kwoniella shandongensis</name>
    <dbReference type="NCBI Taxonomy" id="1734106"/>
    <lineage>
        <taxon>Eukaryota</taxon>
        <taxon>Fungi</taxon>
        <taxon>Dikarya</taxon>
        <taxon>Basidiomycota</taxon>
        <taxon>Agaricomycotina</taxon>
        <taxon>Tremellomycetes</taxon>
        <taxon>Tremellales</taxon>
        <taxon>Cryptococcaceae</taxon>
        <taxon>Kwoniella</taxon>
    </lineage>
</organism>
<dbReference type="Pfam" id="PF03537">
    <property type="entry name" value="Glyco_hydro_114"/>
    <property type="match status" value="1"/>
</dbReference>
<dbReference type="EC" id="3.2.1.22" evidence="2"/>
<evidence type="ECO:0000256" key="2">
    <source>
        <dbReference type="ARBA" id="ARBA00012755"/>
    </source>
</evidence>
<dbReference type="InterPro" id="IPR004352">
    <property type="entry name" value="GH114_TIM-barrel"/>
</dbReference>
<dbReference type="EMBL" id="CP144054">
    <property type="protein sequence ID" value="WWD17708.1"/>
    <property type="molecule type" value="Genomic_DNA"/>
</dbReference>
<evidence type="ECO:0000313" key="4">
    <source>
        <dbReference type="EMBL" id="WWD17708.1"/>
    </source>
</evidence>
<feature type="domain" description="Glycoside-hydrolase family GH114 TIM-barrel" evidence="3">
    <location>
        <begin position="198"/>
        <end position="414"/>
    </location>
</feature>
<reference evidence="4" key="2">
    <citation type="submission" date="2024-01" db="EMBL/GenBank/DDBJ databases">
        <title>Comparative genomics of Cryptococcus and Kwoniella reveals pathogenesis evolution and contrasting modes of karyotype evolution via chromosome fusion or intercentromeric recombination.</title>
        <authorList>
            <person name="Coelho M.A."/>
            <person name="David-Palma M."/>
            <person name="Shea T."/>
            <person name="Bowers K."/>
            <person name="McGinley-Smith S."/>
            <person name="Mohammad A.W."/>
            <person name="Gnirke A."/>
            <person name="Yurkov A.M."/>
            <person name="Nowrousian M."/>
            <person name="Sun S."/>
            <person name="Cuomo C.A."/>
            <person name="Heitman J."/>
        </authorList>
    </citation>
    <scope>NUCLEOTIDE SEQUENCE</scope>
    <source>
        <strain evidence="4">CBS 12478</strain>
    </source>
</reference>
<dbReference type="OrthoDB" id="2108802at2759"/>
<dbReference type="Proteomes" id="UP000322225">
    <property type="component" value="Chromosome 4"/>
</dbReference>
<reference evidence="4" key="1">
    <citation type="submission" date="2017-08" db="EMBL/GenBank/DDBJ databases">
        <authorList>
            <person name="Cuomo C."/>
            <person name="Billmyre B."/>
            <person name="Heitman J."/>
        </authorList>
    </citation>
    <scope>NUCLEOTIDE SEQUENCE</scope>
    <source>
        <strain evidence="4">CBS 12478</strain>
    </source>
</reference>
<dbReference type="KEGG" id="ksn:43588990"/>
<sequence>MFGVKSLPLAALWSVLLVGQVTATVVPNPKIGRAKRQTPAGVTVTVTNCAAVSSSATTAVPSSSEVVSSISDAVDLASATPSAVASSASAAGGVSASASASSGIASASASASVSSAVTSASASASSSSASAATLSAASSATSSSSSASASTPSATSVSSSSTSPFAPSLADSSFLYDLDHQGINSPIITTDTGLALDKQIYIVDMVGNSAEQIAGYHQAGKQVVCYFSAGAWEPTRTDARDFLPQCYCGKDVTYDNSTGACTGSNANDNAIVEWGDWWLDIHSQECIDNVRSVLTARFDLAKQKGCDAVDCDNVDSYRGTQKYGTTAQDQVNHLLWLSSQARARGMGISLKNSGGLVTDVSTRQPTQWADSLVAAFDFNNIESCHAQNICDLYDPFLRAGKPQVQLEYGDAITSCPTLSEGQKLLVYSKNDLNSQLVTLSC</sequence>
<dbReference type="SUPFAM" id="SSF51445">
    <property type="entry name" value="(Trans)glycosidases"/>
    <property type="match status" value="1"/>
</dbReference>
<evidence type="ECO:0000259" key="3">
    <source>
        <dbReference type="Pfam" id="PF03537"/>
    </source>
</evidence>
<dbReference type="GeneID" id="43588990"/>
<evidence type="ECO:0000313" key="5">
    <source>
        <dbReference type="Proteomes" id="UP000322225"/>
    </source>
</evidence>
<name>A0A5M6BYV5_9TREE</name>
<gene>
    <name evidence="4" type="ORF">CI109_102149</name>
</gene>
<dbReference type="PANTHER" id="PTHR35273">
    <property type="entry name" value="ALPHA-1,4 POLYGALACTOSAMINIDASE, PUTATIVE (AFU_ORTHOLOGUE AFUA_3G07890)-RELATED"/>
    <property type="match status" value="1"/>
</dbReference>
<comment type="catalytic activity">
    <reaction evidence="1">
        <text>Hydrolysis of terminal, non-reducing alpha-D-galactose residues in alpha-D-galactosides, including galactose oligosaccharides, galactomannans and galactolipids.</text>
        <dbReference type="EC" id="3.2.1.22"/>
    </reaction>
</comment>
<keyword evidence="5" id="KW-1185">Reference proteome</keyword>
<accession>A0A5M6BYV5</accession>
<dbReference type="InterPro" id="IPR017853">
    <property type="entry name" value="GH"/>
</dbReference>
<dbReference type="AlphaFoldDB" id="A0A5M6BYV5"/>
<dbReference type="PANTHER" id="PTHR35273:SF2">
    <property type="entry name" value="ALPHA-GALACTOSIDASE"/>
    <property type="match status" value="1"/>
</dbReference>